<dbReference type="Proteomes" id="UP001158576">
    <property type="component" value="Chromosome 2"/>
</dbReference>
<organism evidence="1 2">
    <name type="scientific">Oikopleura dioica</name>
    <name type="common">Tunicate</name>
    <dbReference type="NCBI Taxonomy" id="34765"/>
    <lineage>
        <taxon>Eukaryota</taxon>
        <taxon>Metazoa</taxon>
        <taxon>Chordata</taxon>
        <taxon>Tunicata</taxon>
        <taxon>Appendicularia</taxon>
        <taxon>Copelata</taxon>
        <taxon>Oikopleuridae</taxon>
        <taxon>Oikopleura</taxon>
    </lineage>
</organism>
<protein>
    <submittedName>
        <fullName evidence="1">Oidioi.mRNA.OKI2018_I69.chr2.g7967.t1.cds</fullName>
    </submittedName>
</protein>
<evidence type="ECO:0000313" key="2">
    <source>
        <dbReference type="Proteomes" id="UP001158576"/>
    </source>
</evidence>
<evidence type="ECO:0000313" key="1">
    <source>
        <dbReference type="EMBL" id="CAG5113877.1"/>
    </source>
</evidence>
<proteinExistence type="predicted"/>
<dbReference type="InterPro" id="IPR043502">
    <property type="entry name" value="DNA/RNA_pol_sf"/>
</dbReference>
<name>A0ABN7TCC7_OIKDI</name>
<dbReference type="SUPFAM" id="SSF56672">
    <property type="entry name" value="DNA/RNA polymerases"/>
    <property type="match status" value="1"/>
</dbReference>
<accession>A0ABN7TCC7</accession>
<sequence length="204" mass="23322">MKDGWTKLCYADTDSLMVAMTADSLRECVKPSLVKEWDEEMVPKWFAKAGDAASQKEPGLLKEEHRINKGWMIALSPKCYIMTECDRNTIEEEIFDPKNRHRVYELIDEHERAQLGALEVKRSAKGCSQSIKLRHLDYLAALVSDDMEQSVIKSISLFQFDQIAKRMKTKTLTKRVINAALKKRIIHADKITTSALQNADGTYL</sequence>
<reference evidence="1 2" key="1">
    <citation type="submission" date="2021-04" db="EMBL/GenBank/DDBJ databases">
        <authorList>
            <person name="Bliznina A."/>
        </authorList>
    </citation>
    <scope>NUCLEOTIDE SEQUENCE [LARGE SCALE GENOMIC DNA]</scope>
</reference>
<dbReference type="InterPro" id="IPR023211">
    <property type="entry name" value="DNA_pol_palm_dom_sf"/>
</dbReference>
<gene>
    <name evidence="1" type="ORF">OKIOD_LOCUS16732</name>
</gene>
<dbReference type="Gene3D" id="3.90.1600.10">
    <property type="entry name" value="Palm domain of DNA polymerase"/>
    <property type="match status" value="1"/>
</dbReference>
<dbReference type="EMBL" id="OU015567">
    <property type="protein sequence ID" value="CAG5113877.1"/>
    <property type="molecule type" value="Genomic_DNA"/>
</dbReference>
<keyword evidence="2" id="KW-1185">Reference proteome</keyword>